<proteinExistence type="predicted"/>
<dbReference type="InterPro" id="IPR036116">
    <property type="entry name" value="FN3_sf"/>
</dbReference>
<evidence type="ECO:0000256" key="1">
    <source>
        <dbReference type="ARBA" id="ARBA00022737"/>
    </source>
</evidence>
<dbReference type="SUPFAM" id="SSF49265">
    <property type="entry name" value="Fibronectin type III"/>
    <property type="match status" value="2"/>
</dbReference>
<accession>A0A1B6D2I4</accession>
<dbReference type="EMBL" id="GEDC01017442">
    <property type="protein sequence ID" value="JAS19856.1"/>
    <property type="molecule type" value="Transcribed_RNA"/>
</dbReference>
<dbReference type="InterPro" id="IPR013783">
    <property type="entry name" value="Ig-like_fold"/>
</dbReference>
<dbReference type="PANTHER" id="PTHR46708">
    <property type="entry name" value="TENASCIN"/>
    <property type="match status" value="1"/>
</dbReference>
<dbReference type="InterPro" id="IPR011042">
    <property type="entry name" value="6-blade_b-propeller_TolB-like"/>
</dbReference>
<keyword evidence="1" id="KW-0677">Repeat</keyword>
<dbReference type="Gene3D" id="2.60.40.10">
    <property type="entry name" value="Immunoglobulins"/>
    <property type="match status" value="2"/>
</dbReference>
<dbReference type="SUPFAM" id="SSF57196">
    <property type="entry name" value="EGF/Laminin"/>
    <property type="match status" value="1"/>
</dbReference>
<dbReference type="SMART" id="SM00060">
    <property type="entry name" value="FN3"/>
    <property type="match status" value="4"/>
</dbReference>
<reference evidence="3" key="1">
    <citation type="submission" date="2015-12" db="EMBL/GenBank/DDBJ databases">
        <title>De novo transcriptome assembly of four potential Pierce s Disease insect vectors from Arizona vineyards.</title>
        <authorList>
            <person name="Tassone E.E."/>
        </authorList>
    </citation>
    <scope>NUCLEOTIDE SEQUENCE</scope>
</reference>
<name>A0A1B6D2I4_9HEMI</name>
<dbReference type="InterPro" id="IPR050991">
    <property type="entry name" value="ECM_Regulatory_Proteins"/>
</dbReference>
<organism evidence="3">
    <name type="scientific">Clastoptera arizonana</name>
    <name type="common">Arizona spittle bug</name>
    <dbReference type="NCBI Taxonomy" id="38151"/>
    <lineage>
        <taxon>Eukaryota</taxon>
        <taxon>Metazoa</taxon>
        <taxon>Ecdysozoa</taxon>
        <taxon>Arthropoda</taxon>
        <taxon>Hexapoda</taxon>
        <taxon>Insecta</taxon>
        <taxon>Pterygota</taxon>
        <taxon>Neoptera</taxon>
        <taxon>Paraneoptera</taxon>
        <taxon>Hemiptera</taxon>
        <taxon>Auchenorrhyncha</taxon>
        <taxon>Cercopoidea</taxon>
        <taxon>Clastopteridae</taxon>
        <taxon>Clastoptera</taxon>
    </lineage>
</organism>
<dbReference type="InterPro" id="IPR003961">
    <property type="entry name" value="FN3_dom"/>
</dbReference>
<gene>
    <name evidence="3" type="ORF">g.36849</name>
</gene>
<sequence>MNKYFIFFSDWNTNEVYGILRNTKVSTMKSFNIKKQIDPMGIKVYNDSAQPLFENPCEINECSDLCLPKVGGGKICSCRMNYTLGPDNKTCFIKSLLPKVVKAPKISNLKFNSIGTTAELSWESESNIDDYYRIILECVKLRRCNTECPDNSNIIKKTFNSSAIIDHLKYGADYNISIYIKDTHLHSEVLSTLDINYKTPKFLQEVELSEQLTAIAYWQPVDDCEIVGYKYQLAKEDDQSTLQTGFTVTPKVYLDGLIKGTRYKLKVWSVILNMTSEESLNILFATQEGKEEIQQLAVYKLTKNSIGLRWKLNNNLKGEDLSYNLNYSTKNDFASVSLNISSIRCTAWADKYCYTLTNLSSFWNHTISIRPVFQSKLGTPMYISAFTKEKSPGKPTFLNGTFMLSNSVSLVWGIPDFINGQLRSFLISIEEVDKHLNKHCCQDFPIMEIKAFPSENPSYETEISGIEPASTYEISVYAKTIYIGPPQSLTMYTKPPSMKVSCLPKIKQSSVVWLPQNNSGMWPEGQEFDTLIEGYMLLALCINTTCNHSGILDSEINQEIIGTIGTNTFFVAQYYKNEESIDLTPSQSSQSKWGSVETFQFVKGHSYKLLAVQVARYIQSYRLDVVLSNEFIY</sequence>
<dbReference type="AlphaFoldDB" id="A0A1B6D2I4"/>
<dbReference type="CDD" id="cd00063">
    <property type="entry name" value="FN3"/>
    <property type="match status" value="3"/>
</dbReference>
<evidence type="ECO:0000259" key="2">
    <source>
        <dbReference type="PROSITE" id="PS50853"/>
    </source>
</evidence>
<dbReference type="Gene3D" id="2.120.10.30">
    <property type="entry name" value="TolB, C-terminal domain"/>
    <property type="match status" value="1"/>
</dbReference>
<protein>
    <recommendedName>
        <fullName evidence="2">Fibronectin type-III domain-containing protein</fullName>
    </recommendedName>
</protein>
<evidence type="ECO:0000313" key="3">
    <source>
        <dbReference type="EMBL" id="JAS19856.1"/>
    </source>
</evidence>
<feature type="domain" description="Fibronectin type-III" evidence="2">
    <location>
        <begin position="391"/>
        <end position="496"/>
    </location>
</feature>
<dbReference type="PANTHER" id="PTHR46708:SF2">
    <property type="entry name" value="FIBRONECTIN TYPE-III DOMAIN-CONTAINING PROTEIN"/>
    <property type="match status" value="1"/>
</dbReference>
<dbReference type="PROSITE" id="PS50853">
    <property type="entry name" value="FN3"/>
    <property type="match status" value="1"/>
</dbReference>